<protein>
    <submittedName>
        <fullName evidence="1">Uncharacterized protein</fullName>
    </submittedName>
</protein>
<dbReference type="RefSeq" id="WP_154788886.1">
    <property type="nucleotide sequence ID" value="NZ_WMBB01000007.1"/>
</dbReference>
<proteinExistence type="predicted"/>
<reference evidence="1 2" key="1">
    <citation type="submission" date="2019-11" db="EMBL/GenBank/DDBJ databases">
        <title>Nocardia sp. nov. CT2-14 isolated from soil.</title>
        <authorList>
            <person name="Kanchanasin P."/>
            <person name="Tanasupawat S."/>
            <person name="Yuki M."/>
            <person name="Kudo T."/>
        </authorList>
    </citation>
    <scope>NUCLEOTIDE SEQUENCE [LARGE SCALE GENOMIC DNA]</scope>
    <source>
        <strain evidence="1 2">CT2-14</strain>
    </source>
</reference>
<organism evidence="1 2">
    <name type="scientific">Nocardia aurantiaca</name>
    <dbReference type="NCBI Taxonomy" id="2675850"/>
    <lineage>
        <taxon>Bacteria</taxon>
        <taxon>Bacillati</taxon>
        <taxon>Actinomycetota</taxon>
        <taxon>Actinomycetes</taxon>
        <taxon>Mycobacteriales</taxon>
        <taxon>Nocardiaceae</taxon>
        <taxon>Nocardia</taxon>
    </lineage>
</organism>
<evidence type="ECO:0000313" key="1">
    <source>
        <dbReference type="EMBL" id="MTE14458.1"/>
    </source>
</evidence>
<keyword evidence="2" id="KW-1185">Reference proteome</keyword>
<name>A0A6I3KZP0_9NOCA</name>
<dbReference type="Proteomes" id="UP000432464">
    <property type="component" value="Unassembled WGS sequence"/>
</dbReference>
<accession>A0A6I3KZP0</accession>
<dbReference type="EMBL" id="WMBB01000007">
    <property type="protein sequence ID" value="MTE14458.1"/>
    <property type="molecule type" value="Genomic_DNA"/>
</dbReference>
<evidence type="ECO:0000313" key="2">
    <source>
        <dbReference type="Proteomes" id="UP000432464"/>
    </source>
</evidence>
<dbReference type="AlphaFoldDB" id="A0A6I3KZP0"/>
<gene>
    <name evidence="1" type="ORF">GLP40_17025</name>
</gene>
<sequence>MLILVLIVVILVAAAVGGVLLLSSRQKSATAAANQVVPGIATRAPASWAGSHDPEPRLHRRLRDAVRALHTADSLDDGTTIVLRAELEQAALAWDDRLVAMAALPVAARRDQLATATKAVESIEGAVAQYVSAATQRTAADVNAGLTAARAQLEIQAEIRRSLEAS</sequence>
<comment type="caution">
    <text evidence="1">The sequence shown here is derived from an EMBL/GenBank/DDBJ whole genome shotgun (WGS) entry which is preliminary data.</text>
</comment>